<dbReference type="PIRSF" id="PIRSF036599">
    <property type="entry name" value="AtpPhos"/>
    <property type="match status" value="1"/>
</dbReference>
<dbReference type="GO" id="GO:0005737">
    <property type="term" value="C:cytoplasm"/>
    <property type="evidence" value="ECO:0007669"/>
    <property type="project" value="UniProtKB-SubCell"/>
</dbReference>
<dbReference type="RefSeq" id="WP_106723351.1">
    <property type="nucleotide sequence ID" value="NZ_PXYL01000003.1"/>
</dbReference>
<evidence type="ECO:0000256" key="7">
    <source>
        <dbReference type="ARBA" id="ARBA00022741"/>
    </source>
</evidence>
<dbReference type="GO" id="GO:0002949">
    <property type="term" value="P:tRNA threonylcarbamoyladenosine modification"/>
    <property type="evidence" value="ECO:0007669"/>
    <property type="project" value="InterPro"/>
</dbReference>
<accession>A0A2P7SI44</accession>
<keyword evidence="6" id="KW-0479">Metal-binding</keyword>
<dbReference type="Pfam" id="PF02367">
    <property type="entry name" value="TsaE"/>
    <property type="match status" value="1"/>
</dbReference>
<keyword evidence="9" id="KW-0460">Magnesium</keyword>
<evidence type="ECO:0000256" key="5">
    <source>
        <dbReference type="ARBA" id="ARBA00022694"/>
    </source>
</evidence>
<comment type="similarity">
    <text evidence="2">Belongs to the TsaE family.</text>
</comment>
<keyword evidence="12" id="KW-0808">Transferase</keyword>
<feature type="domain" description="Aminoglycoside phosphotransferase" evidence="11">
    <location>
        <begin position="174"/>
        <end position="422"/>
    </location>
</feature>
<evidence type="ECO:0000256" key="1">
    <source>
        <dbReference type="ARBA" id="ARBA00004496"/>
    </source>
</evidence>
<evidence type="ECO:0000259" key="11">
    <source>
        <dbReference type="Pfam" id="PF01636"/>
    </source>
</evidence>
<dbReference type="Gene3D" id="3.40.50.300">
    <property type="entry name" value="P-loop containing nucleotide triphosphate hydrolases"/>
    <property type="match status" value="1"/>
</dbReference>
<dbReference type="Gene3D" id="3.90.1200.10">
    <property type="match status" value="1"/>
</dbReference>
<evidence type="ECO:0000256" key="4">
    <source>
        <dbReference type="ARBA" id="ARBA00022490"/>
    </source>
</evidence>
<dbReference type="InterPro" id="IPR027417">
    <property type="entry name" value="P-loop_NTPase"/>
</dbReference>
<keyword evidence="7" id="KW-0547">Nucleotide-binding</keyword>
<dbReference type="Gene3D" id="3.30.200.20">
    <property type="entry name" value="Phosphorylase Kinase, domain 1"/>
    <property type="match status" value="1"/>
</dbReference>
<evidence type="ECO:0000256" key="10">
    <source>
        <dbReference type="ARBA" id="ARBA00032441"/>
    </source>
</evidence>
<evidence type="ECO:0000256" key="2">
    <source>
        <dbReference type="ARBA" id="ARBA00007599"/>
    </source>
</evidence>
<comment type="caution">
    <text evidence="12">The sequence shown here is derived from an EMBL/GenBank/DDBJ whole genome shotgun (WGS) entry which is preliminary data.</text>
</comment>
<dbReference type="EMBL" id="PXYL01000003">
    <property type="protein sequence ID" value="PSJ62172.1"/>
    <property type="molecule type" value="Genomic_DNA"/>
</dbReference>
<keyword evidence="8" id="KW-0067">ATP-binding</keyword>
<reference evidence="12 13" key="1">
    <citation type="submission" date="2018-03" db="EMBL/GenBank/DDBJ databases">
        <title>The draft genome of Mesorhizobium soli JCM 19897.</title>
        <authorList>
            <person name="Li L."/>
            <person name="Liu L."/>
            <person name="Liang L."/>
            <person name="Wang T."/>
            <person name="Zhang X."/>
        </authorList>
    </citation>
    <scope>NUCLEOTIDE SEQUENCE [LARGE SCALE GENOMIC DNA]</scope>
    <source>
        <strain evidence="12 13">JCM 19897</strain>
    </source>
</reference>
<evidence type="ECO:0000313" key="13">
    <source>
        <dbReference type="Proteomes" id="UP000240653"/>
    </source>
</evidence>
<dbReference type="InterPro" id="IPR011009">
    <property type="entry name" value="Kinase-like_dom_sf"/>
</dbReference>
<dbReference type="Pfam" id="PF01636">
    <property type="entry name" value="APH"/>
    <property type="match status" value="1"/>
</dbReference>
<sequence length="503" mass="55793">MTETVLERFLPDERATLRLGEDLALALRRGDVLALHGDLGAGKTTLARSLIRALAGDPELEVPSPTFTLVQVYEGRLPIQHFDLYRLSSEEELDELGFDDALEQGAALVEWPEKAGHRMPQTAIRVELSEEGDGRRVRIVAPDPAAGARISRSFAIRDFLERSGWGEASRSHLTGDASARSYEIASLEGQAPRVLMNSPELVLGPAVRDGKAYAEIAHTARTVAAFVALDHVLHEGGVSVPEIYAQDLKNGFLLIENLGWEGFLVDGKPVAERYVAAAELLAMLHGKSWPDRIEVARSVVHTVPPFDRDAMLIEVELLLDWYVPAATGEPADAELRREYLRLWNELIDRLEHAEKSLVQRDFHSPNIIWRAELSGFDRLGVIDFQDALIGPSAYDVASLAMDARVTVPEEIEAATTKAYVAARQAAGDFDAESFAKAYAIMAAQRNSKILGIFVRLDRRDGKPDYLKHLPRIRDYLRRALAHPALAELRDFYQVHGFTGDVEL</sequence>
<keyword evidence="5" id="KW-0819">tRNA processing</keyword>
<dbReference type="GO" id="GO:0005524">
    <property type="term" value="F:ATP binding"/>
    <property type="evidence" value="ECO:0007669"/>
    <property type="project" value="UniProtKB-KW"/>
</dbReference>
<evidence type="ECO:0000256" key="9">
    <source>
        <dbReference type="ARBA" id="ARBA00022842"/>
    </source>
</evidence>
<dbReference type="InterPro" id="IPR012180">
    <property type="entry name" value="Bifunc_ATPase/PTrfase"/>
</dbReference>
<dbReference type="SUPFAM" id="SSF56112">
    <property type="entry name" value="Protein kinase-like (PK-like)"/>
    <property type="match status" value="1"/>
</dbReference>
<comment type="subcellular location">
    <subcellularLocation>
        <location evidence="1">Cytoplasm</location>
    </subcellularLocation>
</comment>
<dbReference type="GO" id="GO:0016740">
    <property type="term" value="F:transferase activity"/>
    <property type="evidence" value="ECO:0007669"/>
    <property type="project" value="UniProtKB-KW"/>
</dbReference>
<dbReference type="InterPro" id="IPR002575">
    <property type="entry name" value="Aminoglycoside_PTrfase"/>
</dbReference>
<evidence type="ECO:0000313" key="12">
    <source>
        <dbReference type="EMBL" id="PSJ62172.1"/>
    </source>
</evidence>
<dbReference type="NCBIfam" id="TIGR00150">
    <property type="entry name" value="T6A_YjeE"/>
    <property type="match status" value="1"/>
</dbReference>
<name>A0A2P7SI44_9HYPH</name>
<keyword evidence="13" id="KW-1185">Reference proteome</keyword>
<dbReference type="OrthoDB" id="9809275at2"/>
<dbReference type="Proteomes" id="UP000240653">
    <property type="component" value="Unassembled WGS sequence"/>
</dbReference>
<protein>
    <recommendedName>
        <fullName evidence="3">tRNA threonylcarbamoyladenosine biosynthesis protein TsaE</fullName>
    </recommendedName>
    <alternativeName>
        <fullName evidence="10">t(6)A37 threonylcarbamoyladenosine biosynthesis protein TsaE</fullName>
    </alternativeName>
</protein>
<evidence type="ECO:0000256" key="6">
    <source>
        <dbReference type="ARBA" id="ARBA00022723"/>
    </source>
</evidence>
<gene>
    <name evidence="12" type="ORF">C7I85_07560</name>
</gene>
<dbReference type="PANTHER" id="PTHR33540">
    <property type="entry name" value="TRNA THREONYLCARBAMOYLADENOSINE BIOSYNTHESIS PROTEIN TSAE"/>
    <property type="match status" value="1"/>
</dbReference>
<evidence type="ECO:0000256" key="8">
    <source>
        <dbReference type="ARBA" id="ARBA00022840"/>
    </source>
</evidence>
<keyword evidence="4" id="KW-0963">Cytoplasm</keyword>
<dbReference type="GO" id="GO:0046872">
    <property type="term" value="F:metal ion binding"/>
    <property type="evidence" value="ECO:0007669"/>
    <property type="project" value="UniProtKB-KW"/>
</dbReference>
<dbReference type="PANTHER" id="PTHR33540:SF2">
    <property type="entry name" value="TRNA THREONYLCARBAMOYLADENOSINE BIOSYNTHESIS PROTEIN TSAE"/>
    <property type="match status" value="1"/>
</dbReference>
<dbReference type="AlphaFoldDB" id="A0A2P7SI44"/>
<organism evidence="12 13">
    <name type="scientific">Pseudaminobacter soli</name>
    <name type="common">ex Li et al. 2025</name>
    <dbReference type="NCBI Taxonomy" id="1295366"/>
    <lineage>
        <taxon>Bacteria</taxon>
        <taxon>Pseudomonadati</taxon>
        <taxon>Pseudomonadota</taxon>
        <taxon>Alphaproteobacteria</taxon>
        <taxon>Hyphomicrobiales</taxon>
        <taxon>Phyllobacteriaceae</taxon>
        <taxon>Pseudaminobacter</taxon>
    </lineage>
</organism>
<evidence type="ECO:0000256" key="3">
    <source>
        <dbReference type="ARBA" id="ARBA00019010"/>
    </source>
</evidence>
<dbReference type="InterPro" id="IPR003442">
    <property type="entry name" value="T6A_TsaE"/>
</dbReference>
<dbReference type="SUPFAM" id="SSF52540">
    <property type="entry name" value="P-loop containing nucleoside triphosphate hydrolases"/>
    <property type="match status" value="1"/>
</dbReference>
<proteinExistence type="inferred from homology"/>